<feature type="transmembrane region" description="Helical" evidence="1">
    <location>
        <begin position="58"/>
        <end position="76"/>
    </location>
</feature>
<reference evidence="3" key="1">
    <citation type="submission" date="2021-09" db="EMBL/GenBank/DDBJ databases">
        <authorList>
            <consortium name="AG Swart"/>
            <person name="Singh M."/>
            <person name="Singh A."/>
            <person name="Seah K."/>
            <person name="Emmerich C."/>
        </authorList>
    </citation>
    <scope>NUCLEOTIDE SEQUENCE</scope>
    <source>
        <strain evidence="3">ATCC30299</strain>
    </source>
</reference>
<evidence type="ECO:0000256" key="1">
    <source>
        <dbReference type="SAM" id="Phobius"/>
    </source>
</evidence>
<gene>
    <name evidence="3" type="ORF">BSTOLATCC_MIC18407</name>
</gene>
<feature type="transmembrane region" description="Helical" evidence="1">
    <location>
        <begin position="263"/>
        <end position="281"/>
    </location>
</feature>
<dbReference type="EMBL" id="CAJZBQ010000018">
    <property type="protein sequence ID" value="CAG9317153.1"/>
    <property type="molecule type" value="Genomic_DNA"/>
</dbReference>
<dbReference type="PANTHER" id="PTHR31600:SF2">
    <property type="entry name" value="GAMETE ENRICHED GENE 10 PROTEIN-RELATED"/>
    <property type="match status" value="1"/>
</dbReference>
<feature type="transmembrane region" description="Helical" evidence="1">
    <location>
        <begin position="321"/>
        <end position="340"/>
    </location>
</feature>
<sequence length="1382" mass="158600">MEDDLLAASNLKAISHTSSSLNWFHIFLIIKNSFFDAFSIIYSCQAKRVSPNNSNEKLLQIILSIIIYLQIARFNWSKDLNMNDYIGKNWTILSYLSIDQICADSGYLYGCFLMSSISVLICAIFVFLFSIISYQKLAFKSHIALIPKIIMLFLSTIGFIPSLVIFMFTLKNSISKENSIEEYSTCTDCNLNLGATGIVWSLINLILLPIIAYGREIFSAELRHTFALRSLKARAHSSIDIEMISFSIIISVTYVLISDYSYYFHQTILVLYSLYILYRILKYAPYYNIFLNALIFAKNSAILFTTLAFLFGNAIGDSQVTIVFFWLINPILIFISLNYAMKIIKEIGENTSYNYDQYNFELRLRKTLMDDSPSNPTSVLTEFSEATKRRGYKADKLFVIWESNYCFYNLGDERLGRVKFYKIFLFKPTIEGCFQEWAVSRLFEKNNIGVYEDVSTIYYFLELDSIKAKDELLCNKLIDFWNELTSSRPKIEKLNLIAETVSDTMDAVNNGYSKLVKNFPNRASCHDLYGSLQIDILGKQEYGSKLIMKRESLRMIDLQENKNKFSPFSENNGFIIISANNDSFGTIFYANSIAAHILKQTIGSIVGSKILTYIPEPYSKNHYKFMRRYIKNCVKTESGIGMPNVLQTDRGYLVECNFEFHLVSLIKNIYYVLAMKPVSKTREIALVSDDGIVQAHSESFLHYIESSKETGKNENISDLIPNLNFALLKSHVPVMIGHGNKHLLFVLIRTTLKSTSLNLLLLVHNQQEVEEWNRGEDEFQKEMNEVTLKNFQLLALSRSDLRSNTLSNSLYAINAMERANQNEEKDENKISEKVVSNTWGSSYSSLSFINYGEKKKKNAQIALKVTQWTLAASILAIIGMNIGILFYIKTEIQHSNDLSKAEHFASIMLQITRIAGLSRAIDFATTYNGLNTTFLESCFNTSLAILSSLQSTILADYDEWSYCSSSEMVTNEIIPIWTRDTLHTNSHYNFYDMVTVYLKRGNSFINNVKQGQNYSDDEFFLIVNGFGVGYQILNTTLAGLIDCEVDRINDDDVVVIVLISMGIAILGTLSAVLLILIVNFSRKYNEIWNFIRKQAIISYIELFQSCFNRLSTVLDCASDQQERDFHKINKEKLRQIREKFTRKLAAYFLLLISTSIVYYFVVGYVLYPACKSNLIKRNHLLEAYYVRVSQISEASYLAAELALGKNSPAPQILYPHFDMKDPYKRIFEVRDSYYVSGHVISSMKNRELFTSNLAMLFFEKVPNAKDVIFDIGTYPGALLLGAEYTYYGYSNSVNIVKELNKFLRRAWILQEMIRARTPIFGRDSMNYVDKQVSYVSSLTAFYGVFSFLLYCALYWPVIRKESNKLQKLYEISQLIPSATNKK</sequence>
<evidence type="ECO:0000313" key="4">
    <source>
        <dbReference type="Proteomes" id="UP001162131"/>
    </source>
</evidence>
<feature type="transmembrane region" description="Helical" evidence="1">
    <location>
        <begin position="1334"/>
        <end position="1357"/>
    </location>
</feature>
<dbReference type="InterPro" id="IPR057352">
    <property type="entry name" value="TPR_TmcB/C"/>
</dbReference>
<feature type="transmembrane region" description="Helical" evidence="1">
    <location>
        <begin position="865"/>
        <end position="888"/>
    </location>
</feature>
<feature type="transmembrane region" description="Helical" evidence="1">
    <location>
        <begin position="149"/>
        <end position="170"/>
    </location>
</feature>
<comment type="caution">
    <text evidence="3">The sequence shown here is derived from an EMBL/GenBank/DDBJ whole genome shotgun (WGS) entry which is preliminary data.</text>
</comment>
<name>A0AAU9IVE1_9CILI</name>
<dbReference type="Pfam" id="PF25474">
    <property type="entry name" value="TPR_TmcB"/>
    <property type="match status" value="1"/>
</dbReference>
<organism evidence="3 4">
    <name type="scientific">Blepharisma stoltei</name>
    <dbReference type="NCBI Taxonomy" id="1481888"/>
    <lineage>
        <taxon>Eukaryota</taxon>
        <taxon>Sar</taxon>
        <taxon>Alveolata</taxon>
        <taxon>Ciliophora</taxon>
        <taxon>Postciliodesmatophora</taxon>
        <taxon>Heterotrichea</taxon>
        <taxon>Heterotrichida</taxon>
        <taxon>Blepharismidae</taxon>
        <taxon>Blepharisma</taxon>
    </lineage>
</organism>
<feature type="transmembrane region" description="Helical" evidence="1">
    <location>
        <begin position="107"/>
        <end position="129"/>
    </location>
</feature>
<dbReference type="PANTHER" id="PTHR31600">
    <property type="entry name" value="TINY MACROCYSTS PROTEIN B-RELATED"/>
    <property type="match status" value="1"/>
</dbReference>
<evidence type="ECO:0000313" key="3">
    <source>
        <dbReference type="EMBL" id="CAG9317153.1"/>
    </source>
</evidence>
<feature type="transmembrane region" description="Helical" evidence="1">
    <location>
        <begin position="23"/>
        <end position="46"/>
    </location>
</feature>
<dbReference type="InterPro" id="IPR052994">
    <property type="entry name" value="Tiny_macrocysts_regulators"/>
</dbReference>
<protein>
    <recommendedName>
        <fullName evidence="2">TmcB/TmcC TPR repeats domain-containing protein</fullName>
    </recommendedName>
</protein>
<dbReference type="Proteomes" id="UP001162131">
    <property type="component" value="Unassembled WGS sequence"/>
</dbReference>
<feature type="transmembrane region" description="Helical" evidence="1">
    <location>
        <begin position="293"/>
        <end position="315"/>
    </location>
</feature>
<keyword evidence="1" id="KW-0812">Transmembrane</keyword>
<feature type="transmembrane region" description="Helical" evidence="1">
    <location>
        <begin position="1144"/>
        <end position="1167"/>
    </location>
</feature>
<keyword evidence="1" id="KW-0472">Membrane</keyword>
<accession>A0AAU9IVE1</accession>
<feature type="transmembrane region" description="Helical" evidence="1">
    <location>
        <begin position="198"/>
        <end position="218"/>
    </location>
</feature>
<keyword evidence="1" id="KW-1133">Transmembrane helix</keyword>
<evidence type="ECO:0000259" key="2">
    <source>
        <dbReference type="Pfam" id="PF25474"/>
    </source>
</evidence>
<keyword evidence="4" id="KW-1185">Reference proteome</keyword>
<feature type="transmembrane region" description="Helical" evidence="1">
    <location>
        <begin position="1053"/>
        <end position="1078"/>
    </location>
</feature>
<feature type="transmembrane region" description="Helical" evidence="1">
    <location>
        <begin position="239"/>
        <end position="257"/>
    </location>
</feature>
<proteinExistence type="predicted"/>
<feature type="domain" description="TmcB/TmcC TPR repeats" evidence="2">
    <location>
        <begin position="462"/>
        <end position="553"/>
    </location>
</feature>